<feature type="domain" description="N-terminal" evidence="2">
    <location>
        <begin position="17"/>
        <end position="167"/>
    </location>
</feature>
<feature type="region of interest" description="Disordered" evidence="1">
    <location>
        <begin position="117"/>
        <end position="160"/>
    </location>
</feature>
<organism evidence="4 5">
    <name type="scientific">Vreelandella rituensis</name>
    <dbReference type="NCBI Taxonomy" id="2282306"/>
    <lineage>
        <taxon>Bacteria</taxon>
        <taxon>Pseudomonadati</taxon>
        <taxon>Pseudomonadota</taxon>
        <taxon>Gammaproteobacteria</taxon>
        <taxon>Oceanospirillales</taxon>
        <taxon>Halomonadaceae</taxon>
        <taxon>Vreelandella</taxon>
    </lineage>
</organism>
<proteinExistence type="predicted"/>
<evidence type="ECO:0000259" key="3">
    <source>
        <dbReference type="Pfam" id="PF18818"/>
    </source>
</evidence>
<dbReference type="AlphaFoldDB" id="A0A368U9T7"/>
<accession>A0A368U9T7</accession>
<dbReference type="GO" id="GO:0003697">
    <property type="term" value="F:single-stranded DNA binding"/>
    <property type="evidence" value="ECO:0007669"/>
    <property type="project" value="InterPro"/>
</dbReference>
<feature type="domain" description="Polyvalent protein metallopeptidase" evidence="3">
    <location>
        <begin position="192"/>
        <end position="311"/>
    </location>
</feature>
<name>A0A368U9T7_9GAMM</name>
<dbReference type="Pfam" id="PF08401">
    <property type="entry name" value="ArdcN"/>
    <property type="match status" value="1"/>
</dbReference>
<dbReference type="InterPro" id="IPR013610">
    <property type="entry name" value="ArdC_N"/>
</dbReference>
<evidence type="ECO:0000313" key="5">
    <source>
        <dbReference type="Proteomes" id="UP000253204"/>
    </source>
</evidence>
<evidence type="ECO:0000259" key="2">
    <source>
        <dbReference type="Pfam" id="PF08401"/>
    </source>
</evidence>
<sequence length="453" mass="49403">MAESKRKARPPAPTTKEVIEKVGDDILNLLENEGVTAADFSGVVKNPALSRPRNAITQRPYRGLNAILAMVAMARKGTRDGRFCTLAKAREHAGEKLFPVKGSAATRLMRPVNIGRKPQEDEASAQADGDHKQASSKARRVDLSQPDDQEEEENRGRPVGFKPFAAFHINDIAGFEPPPLEDHPEITSHELVSHFVAAAGATIEPGGSPAFIPSKQRSDGGVISMPLSQDHASPDKWAADCLHEFYHWTGVPSRQDRFGYLEAETAEEANKLFHEGYAAEEVRAEFFASVAGRMLNLDYSLRDHAAYLDGWGTRAADKDAPNGRADAIRSAINDIAPVVTALQSFMVGEEPEIAWFPKKTTWPEKTQAYFDSLQLPATADTSREAENQAVAAEVATIDTQTLPPALVGVTQAPMEELDMPKPRQPRNNAMDTTRSGRGWSNVRVVSTPPAPTP</sequence>
<dbReference type="Proteomes" id="UP000253204">
    <property type="component" value="Unassembled WGS sequence"/>
</dbReference>
<dbReference type="EMBL" id="QPIJ01000001">
    <property type="protein sequence ID" value="RCV93725.1"/>
    <property type="molecule type" value="Genomic_DNA"/>
</dbReference>
<dbReference type="RefSeq" id="WP_114485053.1">
    <property type="nucleotide sequence ID" value="NZ_CBCSHM010000007.1"/>
</dbReference>
<feature type="region of interest" description="Disordered" evidence="1">
    <location>
        <begin position="415"/>
        <end position="453"/>
    </location>
</feature>
<keyword evidence="5" id="KW-1185">Reference proteome</keyword>
<dbReference type="OrthoDB" id="9792687at2"/>
<evidence type="ECO:0000256" key="1">
    <source>
        <dbReference type="SAM" id="MobiDB-lite"/>
    </source>
</evidence>
<protein>
    <submittedName>
        <fullName evidence="4">DUF1738 domain-containing protein</fullName>
    </submittedName>
</protein>
<feature type="compositionally biased region" description="Polar residues" evidence="1">
    <location>
        <begin position="425"/>
        <end position="435"/>
    </location>
</feature>
<comment type="caution">
    <text evidence="4">The sequence shown here is derived from an EMBL/GenBank/DDBJ whole genome shotgun (WGS) entry which is preliminary data.</text>
</comment>
<reference evidence="4 5" key="1">
    <citation type="submission" date="2018-07" db="EMBL/GenBank/DDBJ databases">
        <title>Halomonas rutogse sp. nov., isolated from Lake TangqianCo on Tibetan Plateau.</title>
        <authorList>
            <person name="Lu H."/>
            <person name="Xing P."/>
            <person name="Wu Q."/>
        </authorList>
    </citation>
    <scope>NUCLEOTIDE SEQUENCE [LARGE SCALE GENOMIC DNA]</scope>
    <source>
        <strain evidence="4 5">TQ8S</strain>
    </source>
</reference>
<evidence type="ECO:0000313" key="4">
    <source>
        <dbReference type="EMBL" id="RCV93725.1"/>
    </source>
</evidence>
<dbReference type="InterPro" id="IPR041459">
    <property type="entry name" value="MPTase-PolyVal"/>
</dbReference>
<gene>
    <name evidence="4" type="ORF">DU506_00805</name>
</gene>
<dbReference type="Pfam" id="PF18818">
    <property type="entry name" value="MPTase-PolyVal"/>
    <property type="match status" value="1"/>
</dbReference>